<feature type="transmembrane region" description="Helical" evidence="1">
    <location>
        <begin position="111"/>
        <end position="133"/>
    </location>
</feature>
<dbReference type="EMBL" id="PXWF02000223">
    <property type="protein sequence ID" value="PWF47861.1"/>
    <property type="molecule type" value="Genomic_DNA"/>
</dbReference>
<comment type="caution">
    <text evidence="2">The sequence shown here is derived from an EMBL/GenBank/DDBJ whole genome shotgun (WGS) entry which is preliminary data.</text>
</comment>
<dbReference type="Proteomes" id="UP000241421">
    <property type="component" value="Unassembled WGS sequence"/>
</dbReference>
<organism evidence="2 3">
    <name type="scientific">Massilia glaciei</name>
    <dbReference type="NCBI Taxonomy" id="1524097"/>
    <lineage>
        <taxon>Bacteria</taxon>
        <taxon>Pseudomonadati</taxon>
        <taxon>Pseudomonadota</taxon>
        <taxon>Betaproteobacteria</taxon>
        <taxon>Burkholderiales</taxon>
        <taxon>Oxalobacteraceae</taxon>
        <taxon>Telluria group</taxon>
        <taxon>Massilia</taxon>
    </lineage>
</organism>
<proteinExistence type="predicted"/>
<name>A0A2U2HK05_9BURK</name>
<reference evidence="2 3" key="1">
    <citation type="submission" date="2018-04" db="EMBL/GenBank/DDBJ databases">
        <title>Massilia violaceinigra sp. nov., a novel purple-pigmented bacterium isolated from Tianshan glacier, Xinjiang, China.</title>
        <authorList>
            <person name="Wang H."/>
        </authorList>
    </citation>
    <scope>NUCLEOTIDE SEQUENCE [LARGE SCALE GENOMIC DNA]</scope>
    <source>
        <strain evidence="2 3">B448-2</strain>
    </source>
</reference>
<sequence length="166" mass="18563">MAWMRLNRILAWALLISPVVQLLMGTNFWRALPFDFALLLGHGALSLVLFGVPKMKGKGLSTPMLGFGIRDIGMSARNDFLLSGYRIAMVVVAGMLVWAHPLLWMTIPTAFYSILRLPVSIIEHLYNAIVYAFKRWGVGGRTSDFAELIVTAYFLLSIANLVVNYK</sequence>
<dbReference type="AlphaFoldDB" id="A0A2U2HK05"/>
<feature type="transmembrane region" description="Helical" evidence="1">
    <location>
        <begin position="80"/>
        <end position="99"/>
    </location>
</feature>
<evidence type="ECO:0000313" key="3">
    <source>
        <dbReference type="Proteomes" id="UP000241421"/>
    </source>
</evidence>
<protein>
    <submittedName>
        <fullName evidence="2">Uncharacterized protein</fullName>
    </submittedName>
</protein>
<gene>
    <name evidence="2" type="ORF">C7C56_013430</name>
</gene>
<feature type="transmembrane region" description="Helical" evidence="1">
    <location>
        <begin position="145"/>
        <end position="163"/>
    </location>
</feature>
<accession>A0A2U2HK05</accession>
<keyword evidence="3" id="KW-1185">Reference proteome</keyword>
<evidence type="ECO:0000313" key="2">
    <source>
        <dbReference type="EMBL" id="PWF47861.1"/>
    </source>
</evidence>
<evidence type="ECO:0000256" key="1">
    <source>
        <dbReference type="SAM" id="Phobius"/>
    </source>
</evidence>
<keyword evidence="1" id="KW-0472">Membrane</keyword>
<keyword evidence="1" id="KW-0812">Transmembrane</keyword>
<keyword evidence="1" id="KW-1133">Transmembrane helix</keyword>